<protein>
    <recommendedName>
        <fullName evidence="1">PIN domain-containing protein</fullName>
    </recommendedName>
</protein>
<dbReference type="Gene3D" id="3.40.50.1010">
    <property type="entry name" value="5'-nuclease"/>
    <property type="match status" value="1"/>
</dbReference>
<dbReference type="RefSeq" id="WP_005003246.1">
    <property type="nucleotide sequence ID" value="NZ_CH672427.1"/>
</dbReference>
<dbReference type="STRING" id="314278.NB231_12881"/>
<dbReference type="Proteomes" id="UP000003374">
    <property type="component" value="Unassembled WGS sequence"/>
</dbReference>
<dbReference type="AlphaFoldDB" id="A4BVI6"/>
<dbReference type="PANTHER" id="PTHR36173">
    <property type="entry name" value="RIBONUCLEASE VAPC16-RELATED"/>
    <property type="match status" value="1"/>
</dbReference>
<dbReference type="CDD" id="cd09872">
    <property type="entry name" value="PIN_Sll0205-like"/>
    <property type="match status" value="1"/>
</dbReference>
<dbReference type="HOGENOM" id="CLU_129890_0_1_6"/>
<accession>A4BVI6</accession>
<dbReference type="PANTHER" id="PTHR36173:SF2">
    <property type="entry name" value="RIBONUCLEASE VAPC16"/>
    <property type="match status" value="1"/>
</dbReference>
<dbReference type="eggNOG" id="COG3744">
    <property type="taxonomic scope" value="Bacteria"/>
</dbReference>
<comment type="caution">
    <text evidence="2">The sequence shown here is derived from an EMBL/GenBank/DDBJ whole genome shotgun (WGS) entry which is preliminary data.</text>
</comment>
<dbReference type="InterPro" id="IPR029060">
    <property type="entry name" value="PIN-like_dom_sf"/>
</dbReference>
<dbReference type="OrthoDB" id="9798990at2"/>
<name>A4BVI6_9GAMM</name>
<dbReference type="EMBL" id="AAOF01000027">
    <property type="protein sequence ID" value="EAR20251.1"/>
    <property type="molecule type" value="Genomic_DNA"/>
</dbReference>
<dbReference type="InterPro" id="IPR041705">
    <property type="entry name" value="PIN_Sll0205"/>
</dbReference>
<gene>
    <name evidence="2" type="ORF">NB231_12881</name>
</gene>
<organism evidence="2 3">
    <name type="scientific">Nitrococcus mobilis Nb-231</name>
    <dbReference type="NCBI Taxonomy" id="314278"/>
    <lineage>
        <taxon>Bacteria</taxon>
        <taxon>Pseudomonadati</taxon>
        <taxon>Pseudomonadota</taxon>
        <taxon>Gammaproteobacteria</taxon>
        <taxon>Chromatiales</taxon>
        <taxon>Ectothiorhodospiraceae</taxon>
        <taxon>Nitrococcus</taxon>
    </lineage>
</organism>
<keyword evidence="3" id="KW-1185">Reference proteome</keyword>
<reference evidence="2 3" key="1">
    <citation type="submission" date="2006-02" db="EMBL/GenBank/DDBJ databases">
        <authorList>
            <person name="Waterbury J."/>
            <person name="Ferriera S."/>
            <person name="Johnson J."/>
            <person name="Kravitz S."/>
            <person name="Halpern A."/>
            <person name="Remington K."/>
            <person name="Beeson K."/>
            <person name="Tran B."/>
            <person name="Rogers Y.-H."/>
            <person name="Friedman R."/>
            <person name="Venter J.C."/>
        </authorList>
    </citation>
    <scope>NUCLEOTIDE SEQUENCE [LARGE SCALE GENOMIC DNA]</scope>
    <source>
        <strain evidence="2 3">Nb-231</strain>
    </source>
</reference>
<dbReference type="InterPro" id="IPR052919">
    <property type="entry name" value="TA_system_RNase"/>
</dbReference>
<dbReference type="Pfam" id="PF01850">
    <property type="entry name" value="PIN"/>
    <property type="match status" value="1"/>
</dbReference>
<proteinExistence type="predicted"/>
<feature type="domain" description="PIN" evidence="1">
    <location>
        <begin position="4"/>
        <end position="122"/>
    </location>
</feature>
<evidence type="ECO:0000259" key="1">
    <source>
        <dbReference type="Pfam" id="PF01850"/>
    </source>
</evidence>
<evidence type="ECO:0000313" key="2">
    <source>
        <dbReference type="EMBL" id="EAR20251.1"/>
    </source>
</evidence>
<dbReference type="SUPFAM" id="SSF88723">
    <property type="entry name" value="PIN domain-like"/>
    <property type="match status" value="1"/>
</dbReference>
<evidence type="ECO:0000313" key="3">
    <source>
        <dbReference type="Proteomes" id="UP000003374"/>
    </source>
</evidence>
<sequence>MKLLLDTHVFLWALMAPENLSPSVYALLEDDDTGVFVSAASAWEISTKYRLGKLPGAARVVADYSMAISGLQAEPLPITTSHALKAGLWSAPHRDPFDRMLAAQAAIESLPLATTDRAMRQFGVQLLW</sequence>
<dbReference type="InterPro" id="IPR002716">
    <property type="entry name" value="PIN_dom"/>
</dbReference>